<dbReference type="SUPFAM" id="SSF56176">
    <property type="entry name" value="FAD-binding/transporter-associated domain-like"/>
    <property type="match status" value="1"/>
</dbReference>
<proteinExistence type="predicted"/>
<dbReference type="InterPro" id="IPR006094">
    <property type="entry name" value="Oxid_FAD_bind_N"/>
</dbReference>
<dbReference type="PANTHER" id="PTHR10801:SF0">
    <property type="entry name" value="DELTA(24)-STEROL REDUCTASE"/>
    <property type="match status" value="1"/>
</dbReference>
<dbReference type="EMBL" id="JAQQWP010000012">
    <property type="protein sequence ID" value="KAK8092811.1"/>
    <property type="molecule type" value="Genomic_DNA"/>
</dbReference>
<sequence length="515" mass="59280">MEFYIKDLEYHESDLKRIQAEVRDLSQRKQAFRIFHGSTNSTRPAHHERVVDISCLRRILRIDPKKETALVEPNVPMDKLVEATLEVGLVPPVVTEFPGITVGGGFAGSAGESSSFKYGYFSQTVSRVEMILADGVIVRASAHEREDLFHGAAEAAGTLGVITLLELRLIPAKTYVKLTYYPISSMGDAVDSIMGETKNSMNDYVDGILYSRNSGVIMAGILTNEKPPSVSVQRFSGPWDPWFYMHAQERIQNRLEETGGEAMVDYIPLRDYLFRYDRGAFWVGRECFKYFGFVPFNRLTRWFLDDFLHARMLYRALHGTSSSVDFMIQDLSLPFANAERFMDYAAGNFEVWPLWLCPLREMRSPAFHPNSSTREDKPQPMLNIGLWGRVSKGPIAFVQQNRDLERHLSQLGGRKALYSHTYYTEQEFWDLYGKPWYEKLREKYRATTLPSIYDKVTVNPSEIYAERAWSQWLLSLWPLPGIAGIAAAIRSGDYVYHRQPIWKRLWERGIRDKLD</sequence>
<evidence type="ECO:0000256" key="3">
    <source>
        <dbReference type="ARBA" id="ARBA00022692"/>
    </source>
</evidence>
<dbReference type="GO" id="GO:0000246">
    <property type="term" value="F:Delta24(24-1) sterol reductase activity"/>
    <property type="evidence" value="ECO:0007669"/>
    <property type="project" value="TreeGrafter"/>
</dbReference>
<feature type="domain" description="FAD-binding PCMH-type" evidence="7">
    <location>
        <begin position="1"/>
        <end position="172"/>
    </location>
</feature>
<reference evidence="8 9" key="1">
    <citation type="submission" date="2023-01" db="EMBL/GenBank/DDBJ databases">
        <title>Analysis of 21 Apiospora genomes using comparative genomics revels a genus with tremendous synthesis potential of carbohydrate active enzymes and secondary metabolites.</title>
        <authorList>
            <person name="Sorensen T."/>
        </authorList>
    </citation>
    <scope>NUCLEOTIDE SEQUENCE [LARGE SCALE GENOMIC DNA]</scope>
    <source>
        <strain evidence="8 9">CBS 117206</strain>
    </source>
</reference>
<evidence type="ECO:0000313" key="9">
    <source>
        <dbReference type="Proteomes" id="UP001392437"/>
    </source>
</evidence>
<dbReference type="InterPro" id="IPR036318">
    <property type="entry name" value="FAD-bd_PCMH-like_sf"/>
</dbReference>
<evidence type="ECO:0000256" key="4">
    <source>
        <dbReference type="ARBA" id="ARBA00022989"/>
    </source>
</evidence>
<dbReference type="AlphaFoldDB" id="A0AAW0Q446"/>
<dbReference type="GO" id="GO:0008202">
    <property type="term" value="P:steroid metabolic process"/>
    <property type="evidence" value="ECO:0007669"/>
    <property type="project" value="TreeGrafter"/>
</dbReference>
<dbReference type="Gene3D" id="3.30.465.10">
    <property type="match status" value="1"/>
</dbReference>
<evidence type="ECO:0000256" key="6">
    <source>
        <dbReference type="ARBA" id="ARBA00023136"/>
    </source>
</evidence>
<dbReference type="InterPro" id="IPR040165">
    <property type="entry name" value="Diminuto-like"/>
</dbReference>
<keyword evidence="9" id="KW-1185">Reference proteome</keyword>
<dbReference type="Proteomes" id="UP001392437">
    <property type="component" value="Unassembled WGS sequence"/>
</dbReference>
<dbReference type="InterPro" id="IPR016169">
    <property type="entry name" value="FAD-bd_PCMH_sub2"/>
</dbReference>
<dbReference type="PANTHER" id="PTHR10801">
    <property type="entry name" value="24-DEHYDROCHOLESTEROL REDUCTASE"/>
    <property type="match status" value="1"/>
</dbReference>
<dbReference type="EC" id="1.3.1.72" evidence="2"/>
<accession>A0AAW0Q446</accession>
<protein>
    <recommendedName>
        <fullName evidence="2">Delta(24)-sterol reductase</fullName>
        <ecNumber evidence="2">1.3.1.72</ecNumber>
    </recommendedName>
</protein>
<dbReference type="GO" id="GO:0071949">
    <property type="term" value="F:FAD binding"/>
    <property type="evidence" value="ECO:0007669"/>
    <property type="project" value="InterPro"/>
</dbReference>
<dbReference type="GO" id="GO:0016020">
    <property type="term" value="C:membrane"/>
    <property type="evidence" value="ECO:0007669"/>
    <property type="project" value="UniProtKB-SubCell"/>
</dbReference>
<evidence type="ECO:0000256" key="5">
    <source>
        <dbReference type="ARBA" id="ARBA00023002"/>
    </source>
</evidence>
<comment type="subcellular location">
    <subcellularLocation>
        <location evidence="1">Membrane</location>
        <topology evidence="1">Single-pass membrane protein</topology>
    </subcellularLocation>
</comment>
<evidence type="ECO:0000256" key="2">
    <source>
        <dbReference type="ARBA" id="ARBA00012405"/>
    </source>
</evidence>
<keyword evidence="4" id="KW-1133">Transmembrane helix</keyword>
<dbReference type="GO" id="GO:0050614">
    <property type="term" value="F:Delta24-sterol reductase activity"/>
    <property type="evidence" value="ECO:0007669"/>
    <property type="project" value="UniProtKB-EC"/>
</dbReference>
<keyword evidence="6" id="KW-0472">Membrane</keyword>
<gene>
    <name evidence="8" type="ORF">PG999_014398</name>
</gene>
<evidence type="ECO:0000313" key="8">
    <source>
        <dbReference type="EMBL" id="KAK8092811.1"/>
    </source>
</evidence>
<evidence type="ECO:0000256" key="1">
    <source>
        <dbReference type="ARBA" id="ARBA00004167"/>
    </source>
</evidence>
<organism evidence="8 9">
    <name type="scientific">Apiospora kogelbergensis</name>
    <dbReference type="NCBI Taxonomy" id="1337665"/>
    <lineage>
        <taxon>Eukaryota</taxon>
        <taxon>Fungi</taxon>
        <taxon>Dikarya</taxon>
        <taxon>Ascomycota</taxon>
        <taxon>Pezizomycotina</taxon>
        <taxon>Sordariomycetes</taxon>
        <taxon>Xylariomycetidae</taxon>
        <taxon>Amphisphaeriales</taxon>
        <taxon>Apiosporaceae</taxon>
        <taxon>Apiospora</taxon>
    </lineage>
</organism>
<name>A0AAW0Q446_9PEZI</name>
<dbReference type="InterPro" id="IPR016166">
    <property type="entry name" value="FAD-bd_PCMH"/>
</dbReference>
<keyword evidence="3" id="KW-0812">Transmembrane</keyword>
<keyword evidence="5" id="KW-0560">Oxidoreductase</keyword>
<evidence type="ECO:0000259" key="7">
    <source>
        <dbReference type="PROSITE" id="PS51387"/>
    </source>
</evidence>
<dbReference type="GO" id="GO:0005737">
    <property type="term" value="C:cytoplasm"/>
    <property type="evidence" value="ECO:0007669"/>
    <property type="project" value="TreeGrafter"/>
</dbReference>
<comment type="caution">
    <text evidence="8">The sequence shown here is derived from an EMBL/GenBank/DDBJ whole genome shotgun (WGS) entry which is preliminary data.</text>
</comment>
<dbReference type="PROSITE" id="PS51387">
    <property type="entry name" value="FAD_PCMH"/>
    <property type="match status" value="1"/>
</dbReference>
<dbReference type="Pfam" id="PF01565">
    <property type="entry name" value="FAD_binding_4"/>
    <property type="match status" value="1"/>
</dbReference>